<dbReference type="CDD" id="cd16321">
    <property type="entry name" value="MraZ_C"/>
    <property type="match status" value="1"/>
</dbReference>
<dbReference type="KEGG" id="pmet:G4Y79_19930"/>
<proteinExistence type="inferred from homology"/>
<dbReference type="GO" id="GO:0000976">
    <property type="term" value="F:transcription cis-regulatory region binding"/>
    <property type="evidence" value="ECO:0007669"/>
    <property type="project" value="TreeGrafter"/>
</dbReference>
<dbReference type="InterPro" id="IPR038619">
    <property type="entry name" value="MraZ_sf"/>
</dbReference>
<evidence type="ECO:0000313" key="9">
    <source>
        <dbReference type="EMBL" id="QPC81934.1"/>
    </source>
</evidence>
<dbReference type="CDD" id="cd16320">
    <property type="entry name" value="MraZ_N"/>
    <property type="match status" value="1"/>
</dbReference>
<evidence type="ECO:0000256" key="2">
    <source>
        <dbReference type="ARBA" id="ARBA00022490"/>
    </source>
</evidence>
<evidence type="ECO:0000256" key="4">
    <source>
        <dbReference type="ARBA" id="ARBA00023015"/>
    </source>
</evidence>
<dbReference type="Gene3D" id="3.40.1550.20">
    <property type="entry name" value="Transcriptional regulator MraZ domain"/>
    <property type="match status" value="1"/>
</dbReference>
<keyword evidence="5 7" id="KW-0238">DNA-binding</keyword>
<accession>A0A7S8E7T7</accession>
<dbReference type="InterPro" id="IPR007159">
    <property type="entry name" value="SpoVT-AbrB_dom"/>
</dbReference>
<dbReference type="GO" id="GO:0003700">
    <property type="term" value="F:DNA-binding transcription factor activity"/>
    <property type="evidence" value="ECO:0007669"/>
    <property type="project" value="UniProtKB-UniRule"/>
</dbReference>
<keyword evidence="4 7" id="KW-0805">Transcription regulation</keyword>
<keyword evidence="10" id="KW-1185">Reference proteome</keyword>
<dbReference type="PROSITE" id="PS51740">
    <property type="entry name" value="SPOVT_ABRB"/>
    <property type="match status" value="2"/>
</dbReference>
<protein>
    <recommendedName>
        <fullName evidence="1 7">Transcriptional regulator MraZ</fullName>
    </recommendedName>
</protein>
<evidence type="ECO:0000256" key="7">
    <source>
        <dbReference type="HAMAP-Rule" id="MF_01008"/>
    </source>
</evidence>
<dbReference type="InterPro" id="IPR037914">
    <property type="entry name" value="SpoVT-AbrB_sf"/>
</dbReference>
<keyword evidence="6 7" id="KW-0804">Transcription</keyword>
<dbReference type="Pfam" id="PF02381">
    <property type="entry name" value="MraZ"/>
    <property type="match status" value="2"/>
</dbReference>
<dbReference type="RefSeq" id="WP_195170004.1">
    <property type="nucleotide sequence ID" value="NZ_CP062983.1"/>
</dbReference>
<comment type="subcellular location">
    <subcellularLocation>
        <location evidence="7">Cytoplasm</location>
        <location evidence="7">Nucleoid</location>
    </subcellularLocation>
</comment>
<evidence type="ECO:0000256" key="5">
    <source>
        <dbReference type="ARBA" id="ARBA00023125"/>
    </source>
</evidence>
<feature type="domain" description="SpoVT-AbrB" evidence="8">
    <location>
        <begin position="5"/>
        <end position="47"/>
    </location>
</feature>
<dbReference type="PANTHER" id="PTHR34701">
    <property type="entry name" value="TRANSCRIPTIONAL REGULATOR MRAZ"/>
    <property type="match status" value="1"/>
</dbReference>
<dbReference type="GO" id="GO:0009295">
    <property type="term" value="C:nucleoid"/>
    <property type="evidence" value="ECO:0007669"/>
    <property type="project" value="UniProtKB-SubCell"/>
</dbReference>
<dbReference type="SUPFAM" id="SSF89447">
    <property type="entry name" value="AbrB/MazE/MraZ-like"/>
    <property type="match status" value="1"/>
</dbReference>
<dbReference type="NCBIfam" id="TIGR00242">
    <property type="entry name" value="division/cell wall cluster transcriptional repressor MraZ"/>
    <property type="match status" value="1"/>
</dbReference>
<reference evidence="9 10" key="1">
    <citation type="submission" date="2020-02" db="EMBL/GenBank/DDBJ databases">
        <authorList>
            <person name="Zheng R.K."/>
            <person name="Sun C.M."/>
        </authorList>
    </citation>
    <scope>NUCLEOTIDE SEQUENCE [LARGE SCALE GENOMIC DNA]</scope>
    <source>
        <strain evidence="10">rifampicinis</strain>
    </source>
</reference>
<organism evidence="9 10">
    <name type="scientific">Phototrophicus methaneseepsis</name>
    <dbReference type="NCBI Taxonomy" id="2710758"/>
    <lineage>
        <taxon>Bacteria</taxon>
        <taxon>Bacillati</taxon>
        <taxon>Chloroflexota</taxon>
        <taxon>Candidatus Thermofontia</taxon>
        <taxon>Phototrophicales</taxon>
        <taxon>Phototrophicaceae</taxon>
        <taxon>Phototrophicus</taxon>
    </lineage>
</organism>
<keyword evidence="2 7" id="KW-0963">Cytoplasm</keyword>
<dbReference type="EMBL" id="CP062983">
    <property type="protein sequence ID" value="QPC81934.1"/>
    <property type="molecule type" value="Genomic_DNA"/>
</dbReference>
<evidence type="ECO:0000256" key="1">
    <source>
        <dbReference type="ARBA" id="ARBA00013860"/>
    </source>
</evidence>
<gene>
    <name evidence="7 9" type="primary">mraZ</name>
    <name evidence="9" type="ORF">G4Y79_19930</name>
</gene>
<dbReference type="HAMAP" id="MF_01008">
    <property type="entry name" value="MraZ"/>
    <property type="match status" value="1"/>
</dbReference>
<dbReference type="GO" id="GO:0005737">
    <property type="term" value="C:cytoplasm"/>
    <property type="evidence" value="ECO:0007669"/>
    <property type="project" value="UniProtKB-UniRule"/>
</dbReference>
<evidence type="ECO:0000313" key="10">
    <source>
        <dbReference type="Proteomes" id="UP000594468"/>
    </source>
</evidence>
<name>A0A7S8E7T7_9CHLR</name>
<dbReference type="GO" id="GO:2000143">
    <property type="term" value="P:negative regulation of DNA-templated transcription initiation"/>
    <property type="evidence" value="ECO:0007669"/>
    <property type="project" value="TreeGrafter"/>
</dbReference>
<sequence>MFWGEFSHHLDTKGRLIVPARFRPQLDDGAILTRGLDCNLVIFPPEAWQTVTNQLNQLPITHAKGRALRRLLFSGAVELACDRQGRILIPNYLRTYAGLDNQALLVGMETFIEIWEPSKWRTTLDSVSNVLEDSSDWLSLTL</sequence>
<dbReference type="PANTHER" id="PTHR34701:SF1">
    <property type="entry name" value="TRANSCRIPTIONAL REGULATOR MRAZ"/>
    <property type="match status" value="1"/>
</dbReference>
<dbReference type="InterPro" id="IPR035644">
    <property type="entry name" value="MraZ_C"/>
</dbReference>
<dbReference type="AlphaFoldDB" id="A0A7S8E7T7"/>
<dbReference type="InterPro" id="IPR020603">
    <property type="entry name" value="MraZ_dom"/>
</dbReference>
<comment type="subunit">
    <text evidence="7">Forms oligomers.</text>
</comment>
<comment type="similarity">
    <text evidence="7">Belongs to the MraZ family.</text>
</comment>
<evidence type="ECO:0000259" key="8">
    <source>
        <dbReference type="PROSITE" id="PS51740"/>
    </source>
</evidence>
<keyword evidence="3" id="KW-0677">Repeat</keyword>
<dbReference type="InterPro" id="IPR003444">
    <property type="entry name" value="MraZ"/>
</dbReference>
<evidence type="ECO:0000256" key="6">
    <source>
        <dbReference type="ARBA" id="ARBA00023163"/>
    </source>
</evidence>
<dbReference type="Proteomes" id="UP000594468">
    <property type="component" value="Chromosome"/>
</dbReference>
<evidence type="ECO:0000256" key="3">
    <source>
        <dbReference type="ARBA" id="ARBA00022737"/>
    </source>
</evidence>
<feature type="domain" description="SpoVT-AbrB" evidence="8">
    <location>
        <begin position="76"/>
        <end position="119"/>
    </location>
</feature>
<dbReference type="InterPro" id="IPR035642">
    <property type="entry name" value="MraZ_N"/>
</dbReference>